<accession>A0A383BSJ4</accession>
<feature type="non-terminal residue" evidence="1">
    <location>
        <position position="1"/>
    </location>
</feature>
<proteinExistence type="predicted"/>
<sequence length="84" mass="8940">INDSNIFTGEPISELNISLNEGWNMITGMSTIVLIESIIDNDGIIIEGTVFGFDGVYQESGSLLAGKGYWLKANSGGIITIVSD</sequence>
<dbReference type="AlphaFoldDB" id="A0A383BSJ4"/>
<protein>
    <submittedName>
        <fullName evidence="1">Uncharacterized protein</fullName>
    </submittedName>
</protein>
<reference evidence="1" key="1">
    <citation type="submission" date="2018-05" db="EMBL/GenBank/DDBJ databases">
        <authorList>
            <person name="Lanie J.A."/>
            <person name="Ng W.-L."/>
            <person name="Kazmierczak K.M."/>
            <person name="Andrzejewski T.M."/>
            <person name="Davidsen T.M."/>
            <person name="Wayne K.J."/>
            <person name="Tettelin H."/>
            <person name="Glass J.I."/>
            <person name="Rusch D."/>
            <person name="Podicherti R."/>
            <person name="Tsui H.-C.T."/>
            <person name="Winkler M.E."/>
        </authorList>
    </citation>
    <scope>NUCLEOTIDE SEQUENCE</scope>
</reference>
<evidence type="ECO:0000313" key="1">
    <source>
        <dbReference type="EMBL" id="SVE22849.1"/>
    </source>
</evidence>
<dbReference type="EMBL" id="UINC01202850">
    <property type="protein sequence ID" value="SVE22849.1"/>
    <property type="molecule type" value="Genomic_DNA"/>
</dbReference>
<organism evidence="1">
    <name type="scientific">marine metagenome</name>
    <dbReference type="NCBI Taxonomy" id="408172"/>
    <lineage>
        <taxon>unclassified sequences</taxon>
        <taxon>metagenomes</taxon>
        <taxon>ecological metagenomes</taxon>
    </lineage>
</organism>
<gene>
    <name evidence="1" type="ORF">METZ01_LOCUS475703</name>
</gene>
<name>A0A383BSJ4_9ZZZZ</name>